<dbReference type="Proteomes" id="UP000053820">
    <property type="component" value="Unassembled WGS sequence"/>
</dbReference>
<feature type="non-terminal residue" evidence="1">
    <location>
        <position position="148"/>
    </location>
</feature>
<gene>
    <name evidence="1" type="ORF">HYDPIDRAFT_91823</name>
</gene>
<dbReference type="OrthoDB" id="2669721at2759"/>
<evidence type="ECO:0000313" key="1">
    <source>
        <dbReference type="EMBL" id="KIJ63712.1"/>
    </source>
</evidence>
<feature type="non-terminal residue" evidence="1">
    <location>
        <position position="1"/>
    </location>
</feature>
<proteinExistence type="predicted"/>
<dbReference type="EMBL" id="KN839849">
    <property type="protein sequence ID" value="KIJ63712.1"/>
    <property type="molecule type" value="Genomic_DNA"/>
</dbReference>
<protein>
    <submittedName>
        <fullName evidence="1">Uncharacterized protein</fullName>
    </submittedName>
</protein>
<sequence>HLRLPNGQIARSAWKELQRPLEKVRIAHNVKVRINGHYEIGEVQYFAQLAVDKGAQFATVAIILLYPRPDADLLNLLYRTVWSCKFQGDNSLQVAEVQNIDAVVAMVLHTPRLPSGITEECFFWLRSQVLDWWLLKRRMMKMTISDNK</sequence>
<accession>A0A0C9WEX4</accession>
<dbReference type="HOGENOM" id="CLU_047287_2_1_1"/>
<dbReference type="AlphaFoldDB" id="A0A0C9WEX4"/>
<keyword evidence="2" id="KW-1185">Reference proteome</keyword>
<reference evidence="1 2" key="1">
    <citation type="submission" date="2014-04" db="EMBL/GenBank/DDBJ databases">
        <title>Evolutionary Origins and Diversification of the Mycorrhizal Mutualists.</title>
        <authorList>
            <consortium name="DOE Joint Genome Institute"/>
            <consortium name="Mycorrhizal Genomics Consortium"/>
            <person name="Kohler A."/>
            <person name="Kuo A."/>
            <person name="Nagy L.G."/>
            <person name="Floudas D."/>
            <person name="Copeland A."/>
            <person name="Barry K.W."/>
            <person name="Cichocki N."/>
            <person name="Veneault-Fourrey C."/>
            <person name="LaButti K."/>
            <person name="Lindquist E.A."/>
            <person name="Lipzen A."/>
            <person name="Lundell T."/>
            <person name="Morin E."/>
            <person name="Murat C."/>
            <person name="Riley R."/>
            <person name="Ohm R."/>
            <person name="Sun H."/>
            <person name="Tunlid A."/>
            <person name="Henrissat B."/>
            <person name="Grigoriev I.V."/>
            <person name="Hibbett D.S."/>
            <person name="Martin F."/>
        </authorList>
    </citation>
    <scope>NUCLEOTIDE SEQUENCE [LARGE SCALE GENOMIC DNA]</scope>
    <source>
        <strain evidence="1 2">MD-312</strain>
    </source>
</reference>
<name>A0A0C9WEX4_9AGAM</name>
<organism evidence="1 2">
    <name type="scientific">Hydnomerulius pinastri MD-312</name>
    <dbReference type="NCBI Taxonomy" id="994086"/>
    <lineage>
        <taxon>Eukaryota</taxon>
        <taxon>Fungi</taxon>
        <taxon>Dikarya</taxon>
        <taxon>Basidiomycota</taxon>
        <taxon>Agaricomycotina</taxon>
        <taxon>Agaricomycetes</taxon>
        <taxon>Agaricomycetidae</taxon>
        <taxon>Boletales</taxon>
        <taxon>Boletales incertae sedis</taxon>
        <taxon>Leucogyrophana</taxon>
    </lineage>
</organism>
<evidence type="ECO:0000313" key="2">
    <source>
        <dbReference type="Proteomes" id="UP000053820"/>
    </source>
</evidence>